<reference evidence="2 3" key="1">
    <citation type="submission" date="2019-08" db="EMBL/GenBank/DDBJ databases">
        <title>Deep-cultivation of Planctomycetes and their phenomic and genomic characterization uncovers novel biology.</title>
        <authorList>
            <person name="Wiegand S."/>
            <person name="Jogler M."/>
            <person name="Boedeker C."/>
            <person name="Pinto D."/>
            <person name="Vollmers J."/>
            <person name="Rivas-Marin E."/>
            <person name="Kohn T."/>
            <person name="Peeters S.H."/>
            <person name="Heuer A."/>
            <person name="Rast P."/>
            <person name="Oberbeckmann S."/>
            <person name="Bunk B."/>
            <person name="Jeske O."/>
            <person name="Meyerdierks A."/>
            <person name="Storesund J.E."/>
            <person name="Kallscheuer N."/>
            <person name="Luecker S."/>
            <person name="Lage O.M."/>
            <person name="Pohl T."/>
            <person name="Merkel B.J."/>
            <person name="Hornburger P."/>
            <person name="Mueller R.-W."/>
            <person name="Bruemmer F."/>
            <person name="Labrenz M."/>
            <person name="Spormann A.M."/>
            <person name="Op den Camp H."/>
            <person name="Overmann J."/>
            <person name="Amann R."/>
            <person name="Jetten M.S.M."/>
            <person name="Mascher T."/>
            <person name="Medema M.H."/>
            <person name="Devos D.P."/>
            <person name="Kaster A.-K."/>
            <person name="Ovreas L."/>
            <person name="Rohde M."/>
            <person name="Galperin M.Y."/>
            <person name="Jogler C."/>
        </authorList>
    </citation>
    <scope>NUCLEOTIDE SEQUENCE [LARGE SCALE GENOMIC DNA]</scope>
    <source>
        <strain evidence="2 3">UC8</strain>
    </source>
</reference>
<dbReference type="Proteomes" id="UP000325286">
    <property type="component" value="Chromosome"/>
</dbReference>
<evidence type="ECO:0000313" key="2">
    <source>
        <dbReference type="EMBL" id="QEG40057.1"/>
    </source>
</evidence>
<dbReference type="EMBL" id="CP042914">
    <property type="protein sequence ID" value="QEG40057.1"/>
    <property type="molecule type" value="Genomic_DNA"/>
</dbReference>
<keyword evidence="3" id="KW-1185">Reference proteome</keyword>
<dbReference type="SUPFAM" id="SSF52091">
    <property type="entry name" value="SpoIIaa-like"/>
    <property type="match status" value="1"/>
</dbReference>
<evidence type="ECO:0000259" key="1">
    <source>
        <dbReference type="PROSITE" id="PS50801"/>
    </source>
</evidence>
<dbReference type="CDD" id="cd07043">
    <property type="entry name" value="STAS_anti-anti-sigma_factors"/>
    <property type="match status" value="1"/>
</dbReference>
<dbReference type="InterPro" id="IPR002645">
    <property type="entry name" value="STAS_dom"/>
</dbReference>
<name>A0A5B9QLV3_9BACT</name>
<sequence length="119" mass="13130">MSASVSDHVRYKTEGNHLVAQLLDSQITTWKVASRIRDSLLQAIDHQGSNVQAVRIDLAHVERIGSAGLNELIGFRTRARGQGLHVELSAAQPQVREVLMLTRLDRVFEVPEPALPSGQ</sequence>
<dbReference type="InterPro" id="IPR036513">
    <property type="entry name" value="STAS_dom_sf"/>
</dbReference>
<dbReference type="Pfam" id="PF01740">
    <property type="entry name" value="STAS"/>
    <property type="match status" value="1"/>
</dbReference>
<organism evidence="2 3">
    <name type="scientific">Roseimaritima ulvae</name>
    <dbReference type="NCBI Taxonomy" id="980254"/>
    <lineage>
        <taxon>Bacteria</taxon>
        <taxon>Pseudomonadati</taxon>
        <taxon>Planctomycetota</taxon>
        <taxon>Planctomycetia</taxon>
        <taxon>Pirellulales</taxon>
        <taxon>Pirellulaceae</taxon>
        <taxon>Roseimaritima</taxon>
    </lineage>
</organism>
<dbReference type="KEGG" id="rul:UC8_20610"/>
<proteinExistence type="predicted"/>
<dbReference type="PROSITE" id="PS50801">
    <property type="entry name" value="STAS"/>
    <property type="match status" value="1"/>
</dbReference>
<accession>A0A5B9QLV3</accession>
<dbReference type="Gene3D" id="3.30.750.24">
    <property type="entry name" value="STAS domain"/>
    <property type="match status" value="1"/>
</dbReference>
<dbReference type="AlphaFoldDB" id="A0A5B9QLV3"/>
<evidence type="ECO:0000313" key="3">
    <source>
        <dbReference type="Proteomes" id="UP000325286"/>
    </source>
</evidence>
<dbReference type="RefSeq" id="WP_068140086.1">
    <property type="nucleotide sequence ID" value="NZ_CP042914.1"/>
</dbReference>
<gene>
    <name evidence="2" type="ORF">UC8_20610</name>
</gene>
<feature type="domain" description="STAS" evidence="1">
    <location>
        <begin position="33"/>
        <end position="119"/>
    </location>
</feature>
<protein>
    <submittedName>
        <fullName evidence="2">STAS domain protein</fullName>
    </submittedName>
</protein>
<dbReference type="OrthoDB" id="270820at2"/>